<evidence type="ECO:0000313" key="3">
    <source>
        <dbReference type="Proteomes" id="UP000195880"/>
    </source>
</evidence>
<dbReference type="KEGG" id="salf:SMD44_04583"/>
<name>A0A1Z1WF91_9ACTN</name>
<keyword evidence="3" id="KW-1185">Reference proteome</keyword>
<sequence>MRTLGPLQNDTVDPALLKKIPDHKPGRPSPENHHIGFTPPLHVCHKPGS</sequence>
<gene>
    <name evidence="2" type="ORF">SMD44_04583</name>
</gene>
<feature type="compositionally biased region" description="Basic and acidic residues" evidence="1">
    <location>
        <begin position="19"/>
        <end position="34"/>
    </location>
</feature>
<dbReference type="AlphaFoldDB" id="A0A1Z1WF91"/>
<reference evidence="2 3" key="1">
    <citation type="submission" date="2017-05" db="EMBL/GenBank/DDBJ databases">
        <title>Streptomyces alboflavus Genome sequencing and assembly.</title>
        <authorList>
            <person name="Wang Y."/>
            <person name="Du B."/>
            <person name="Ding Y."/>
            <person name="Liu H."/>
            <person name="Hou Q."/>
            <person name="Liu K."/>
            <person name="Wang C."/>
            <person name="Yao L."/>
        </authorList>
    </citation>
    <scope>NUCLEOTIDE SEQUENCE [LARGE SCALE GENOMIC DNA]</scope>
    <source>
        <strain evidence="2 3">MDJK44</strain>
    </source>
</reference>
<dbReference type="Proteomes" id="UP000195880">
    <property type="component" value="Chromosome"/>
</dbReference>
<dbReference type="EMBL" id="CP021748">
    <property type="protein sequence ID" value="ARX85125.1"/>
    <property type="molecule type" value="Genomic_DNA"/>
</dbReference>
<accession>A0A1Z1WF91</accession>
<proteinExistence type="predicted"/>
<evidence type="ECO:0000256" key="1">
    <source>
        <dbReference type="SAM" id="MobiDB-lite"/>
    </source>
</evidence>
<organism evidence="2 3">
    <name type="scientific">Streptomyces alboflavus</name>
    <dbReference type="NCBI Taxonomy" id="67267"/>
    <lineage>
        <taxon>Bacteria</taxon>
        <taxon>Bacillati</taxon>
        <taxon>Actinomycetota</taxon>
        <taxon>Actinomycetes</taxon>
        <taxon>Kitasatosporales</taxon>
        <taxon>Streptomycetaceae</taxon>
        <taxon>Streptomyces</taxon>
    </lineage>
</organism>
<feature type="compositionally biased region" description="Polar residues" evidence="1">
    <location>
        <begin position="1"/>
        <end position="11"/>
    </location>
</feature>
<evidence type="ECO:0000313" key="2">
    <source>
        <dbReference type="EMBL" id="ARX85125.1"/>
    </source>
</evidence>
<feature type="region of interest" description="Disordered" evidence="1">
    <location>
        <begin position="1"/>
        <end position="49"/>
    </location>
</feature>
<protein>
    <submittedName>
        <fullName evidence="2">Uncharacterized protein</fullName>
    </submittedName>
</protein>